<dbReference type="RefSeq" id="WP_344893609.1">
    <property type="nucleotide sequence ID" value="NZ_BAAAZP010000210.1"/>
</dbReference>
<keyword evidence="2" id="KW-1185">Reference proteome</keyword>
<name>A0ABP7DVN9_9ACTN</name>
<dbReference type="EMBL" id="BAAAZP010000210">
    <property type="protein sequence ID" value="GAA3710628.1"/>
    <property type="molecule type" value="Genomic_DNA"/>
</dbReference>
<evidence type="ECO:0000313" key="2">
    <source>
        <dbReference type="Proteomes" id="UP001500902"/>
    </source>
</evidence>
<evidence type="ECO:0000313" key="1">
    <source>
        <dbReference type="EMBL" id="GAA3710628.1"/>
    </source>
</evidence>
<reference evidence="2" key="1">
    <citation type="journal article" date="2019" name="Int. J. Syst. Evol. Microbiol.">
        <title>The Global Catalogue of Microorganisms (GCM) 10K type strain sequencing project: providing services to taxonomists for standard genome sequencing and annotation.</title>
        <authorList>
            <consortium name="The Broad Institute Genomics Platform"/>
            <consortium name="The Broad Institute Genome Sequencing Center for Infectious Disease"/>
            <person name="Wu L."/>
            <person name="Ma J."/>
        </authorList>
    </citation>
    <scope>NUCLEOTIDE SEQUENCE [LARGE SCALE GENOMIC DNA]</scope>
    <source>
        <strain evidence="2">JCM 16904</strain>
    </source>
</reference>
<organism evidence="1 2">
    <name type="scientific">Nonomuraea antimicrobica</name>
    <dbReference type="NCBI Taxonomy" id="561173"/>
    <lineage>
        <taxon>Bacteria</taxon>
        <taxon>Bacillati</taxon>
        <taxon>Actinomycetota</taxon>
        <taxon>Actinomycetes</taxon>
        <taxon>Streptosporangiales</taxon>
        <taxon>Streptosporangiaceae</taxon>
        <taxon>Nonomuraea</taxon>
    </lineage>
</organism>
<dbReference type="Proteomes" id="UP001500902">
    <property type="component" value="Unassembled WGS sequence"/>
</dbReference>
<proteinExistence type="predicted"/>
<sequence>MATRINRGLSRQIAALVARRVDQVAEDVAQGARHNAPAAKTWITDADEQVRPSHAQAHGQTIPANLDFRLPAMEYLRKGRGLGEQPVNPCSGWKLLQGVHDLRERLAAAGLVLPELIDLSRDLGDGVRGVALPESGIEAVTPRPD</sequence>
<accession>A0ABP7DVN9</accession>
<protein>
    <submittedName>
        <fullName evidence="1">Uncharacterized protein</fullName>
    </submittedName>
</protein>
<gene>
    <name evidence="1" type="ORF">GCM10022224_090120</name>
</gene>
<comment type="caution">
    <text evidence="1">The sequence shown here is derived from an EMBL/GenBank/DDBJ whole genome shotgun (WGS) entry which is preliminary data.</text>
</comment>